<comment type="caution">
    <text evidence="10">The sequence shown here is derived from an EMBL/GenBank/DDBJ whole genome shotgun (WGS) entry which is preliminary data.</text>
</comment>
<feature type="transmembrane region" description="Helical" evidence="8">
    <location>
        <begin position="362"/>
        <end position="383"/>
    </location>
</feature>
<feature type="transmembrane region" description="Helical" evidence="8">
    <location>
        <begin position="16"/>
        <end position="35"/>
    </location>
</feature>
<dbReference type="Proteomes" id="UP000178040">
    <property type="component" value="Unassembled WGS sequence"/>
</dbReference>
<proteinExistence type="predicted"/>
<dbReference type="InterPro" id="IPR039448">
    <property type="entry name" value="Beta_helix"/>
</dbReference>
<dbReference type="Pfam" id="PF13229">
    <property type="entry name" value="Beta_helix"/>
    <property type="match status" value="1"/>
</dbReference>
<dbReference type="GO" id="GO:0016020">
    <property type="term" value="C:membrane"/>
    <property type="evidence" value="ECO:0007669"/>
    <property type="project" value="UniProtKB-SubCell"/>
</dbReference>
<evidence type="ECO:0000256" key="1">
    <source>
        <dbReference type="ARBA" id="ARBA00004370"/>
    </source>
</evidence>
<protein>
    <recommendedName>
        <fullName evidence="9">LysM domain-containing protein</fullName>
    </recommendedName>
</protein>
<dbReference type="InterPro" id="IPR022441">
    <property type="entry name" value="Para_beta_helix_rpt-2"/>
</dbReference>
<evidence type="ECO:0000256" key="5">
    <source>
        <dbReference type="ARBA" id="ARBA00022989"/>
    </source>
</evidence>
<evidence type="ECO:0000259" key="9">
    <source>
        <dbReference type="PROSITE" id="PS51782"/>
    </source>
</evidence>
<evidence type="ECO:0000256" key="3">
    <source>
        <dbReference type="ARBA" id="ARBA00022679"/>
    </source>
</evidence>
<accession>A0A1F7IJP7</accession>
<keyword evidence="7" id="KW-0325">Glycoprotein</keyword>
<evidence type="ECO:0000256" key="6">
    <source>
        <dbReference type="ARBA" id="ARBA00023136"/>
    </source>
</evidence>
<dbReference type="InterPro" id="IPR018392">
    <property type="entry name" value="LysM"/>
</dbReference>
<keyword evidence="2" id="KW-0328">Glycosyltransferase</keyword>
<evidence type="ECO:0000256" key="7">
    <source>
        <dbReference type="ARBA" id="ARBA00023180"/>
    </source>
</evidence>
<dbReference type="NCBIfam" id="TIGR03804">
    <property type="entry name" value="para_beta_helix"/>
    <property type="match status" value="3"/>
</dbReference>
<evidence type="ECO:0000313" key="10">
    <source>
        <dbReference type="EMBL" id="OGK43576.1"/>
    </source>
</evidence>
<dbReference type="InterPro" id="IPR029044">
    <property type="entry name" value="Nucleotide-diphossugar_trans"/>
</dbReference>
<dbReference type="SMART" id="SM00710">
    <property type="entry name" value="PbH1"/>
    <property type="match status" value="8"/>
</dbReference>
<evidence type="ECO:0000256" key="4">
    <source>
        <dbReference type="ARBA" id="ARBA00022692"/>
    </source>
</evidence>
<dbReference type="Gene3D" id="3.10.350.10">
    <property type="entry name" value="LysM domain"/>
    <property type="match status" value="1"/>
</dbReference>
<keyword evidence="5 8" id="KW-1133">Transmembrane helix</keyword>
<evidence type="ECO:0000313" key="11">
    <source>
        <dbReference type="Proteomes" id="UP000178040"/>
    </source>
</evidence>
<dbReference type="InterPro" id="IPR011050">
    <property type="entry name" value="Pectin_lyase_fold/virulence"/>
</dbReference>
<dbReference type="Pfam" id="PF13641">
    <property type="entry name" value="Glyco_tranf_2_3"/>
    <property type="match status" value="1"/>
</dbReference>
<name>A0A1F7IJP7_9BACT</name>
<comment type="subcellular location">
    <subcellularLocation>
        <location evidence="1">Membrane</location>
    </subcellularLocation>
</comment>
<dbReference type="InterPro" id="IPR012334">
    <property type="entry name" value="Pectin_lyas_fold"/>
</dbReference>
<dbReference type="EMBL" id="MGAI01000046">
    <property type="protein sequence ID" value="OGK43576.1"/>
    <property type="molecule type" value="Genomic_DNA"/>
</dbReference>
<dbReference type="PANTHER" id="PTHR47844:SF1">
    <property type="entry name" value="EXOSTOSIN-LIKE 2"/>
    <property type="match status" value="1"/>
</dbReference>
<evidence type="ECO:0000256" key="8">
    <source>
        <dbReference type="SAM" id="Phobius"/>
    </source>
</evidence>
<dbReference type="SUPFAM" id="SSF51126">
    <property type="entry name" value="Pectin lyase-like"/>
    <property type="match status" value="2"/>
</dbReference>
<organism evidence="10 11">
    <name type="scientific">Candidatus Roizmanbacteria bacterium RIFCSPLOWO2_01_FULL_37_16</name>
    <dbReference type="NCBI Taxonomy" id="1802058"/>
    <lineage>
        <taxon>Bacteria</taxon>
        <taxon>Candidatus Roizmaniibacteriota</taxon>
    </lineage>
</organism>
<dbReference type="PROSITE" id="PS51782">
    <property type="entry name" value="LYSM"/>
    <property type="match status" value="1"/>
</dbReference>
<dbReference type="InterPro" id="IPR052427">
    <property type="entry name" value="Glycosyltrans_GT2/GT47"/>
</dbReference>
<dbReference type="GO" id="GO:0016757">
    <property type="term" value="F:glycosyltransferase activity"/>
    <property type="evidence" value="ECO:0007669"/>
    <property type="project" value="UniProtKB-KW"/>
</dbReference>
<keyword evidence="4 8" id="KW-0812">Transmembrane</keyword>
<dbReference type="PANTHER" id="PTHR47844">
    <property type="entry name" value="SYNTHASE CPS1, PUTATIVE (AFU_ORTHOLOGUE AFUA_7G02500)-RELATED"/>
    <property type="match status" value="1"/>
</dbReference>
<dbReference type="InterPro" id="IPR006626">
    <property type="entry name" value="PbH1"/>
</dbReference>
<feature type="transmembrane region" description="Helical" evidence="8">
    <location>
        <begin position="404"/>
        <end position="427"/>
    </location>
</feature>
<dbReference type="Gene3D" id="2.160.20.10">
    <property type="entry name" value="Single-stranded right-handed beta-helix, Pectin lyase-like"/>
    <property type="match status" value="1"/>
</dbReference>
<keyword evidence="3" id="KW-0808">Transferase</keyword>
<gene>
    <name evidence="10" type="ORF">A3B40_05825</name>
</gene>
<keyword evidence="6 8" id="KW-0472">Membrane</keyword>
<feature type="transmembrane region" description="Helical" evidence="8">
    <location>
        <begin position="314"/>
        <end position="342"/>
    </location>
</feature>
<dbReference type="InterPro" id="IPR036779">
    <property type="entry name" value="LysM_dom_sf"/>
</dbReference>
<reference evidence="10 11" key="1">
    <citation type="journal article" date="2016" name="Nat. Commun.">
        <title>Thousands of microbial genomes shed light on interconnected biogeochemical processes in an aquifer system.</title>
        <authorList>
            <person name="Anantharaman K."/>
            <person name="Brown C.T."/>
            <person name="Hug L.A."/>
            <person name="Sharon I."/>
            <person name="Castelle C.J."/>
            <person name="Probst A.J."/>
            <person name="Thomas B.C."/>
            <person name="Singh A."/>
            <person name="Wilkins M.J."/>
            <person name="Karaoz U."/>
            <person name="Brodie E.L."/>
            <person name="Williams K.H."/>
            <person name="Hubbard S.S."/>
            <person name="Banfield J.F."/>
        </authorList>
    </citation>
    <scope>NUCLEOTIDE SEQUENCE [LARGE SCALE GENOMIC DNA]</scope>
</reference>
<dbReference type="Gene3D" id="3.90.550.10">
    <property type="entry name" value="Spore Coat Polysaccharide Biosynthesis Protein SpsA, Chain A"/>
    <property type="match status" value="1"/>
</dbReference>
<feature type="domain" description="LysM" evidence="9">
    <location>
        <begin position="476"/>
        <end position="522"/>
    </location>
</feature>
<dbReference type="SUPFAM" id="SSF53448">
    <property type="entry name" value="Nucleotide-diphospho-sugar transferases"/>
    <property type="match status" value="1"/>
</dbReference>
<evidence type="ECO:0000256" key="2">
    <source>
        <dbReference type="ARBA" id="ARBA00022676"/>
    </source>
</evidence>
<sequence>MQNDIFFYLARYIDPYPFLLPLGFIGIWRWSVWLLKKTVGYFYKPQKARFKTSVSVITPVYNENPKIFSQAVESWARNKPNEIIAVIDYTDKACIAVFKDFVKKNRSAHLIITKTPGKREALADGIKVAKSEIVALVDSDTVWVDDTLINALAPFSDKKIGGVATRQSVVQPKTIAQKLFSIRLEQRYWDDIPFLATAEDVLVCLSGRTAFYRKAAIMPVLSEMVNEKFLGQKVISGEDKRLTYLVQEAGWKTTYQSTAQVTTTGVKDIPTFLKQQVRWTRNLWRNDLKAFSAGWVFKHFILTLYLLDRAIQPFALLVSPVYFFVSLALGLWIPVIVILVWWHISRFIKMYPHLKKYPLDIWMLPIFILFNFASIYIRLYALFSINVQGWVTRWHKSRLPQFRFLNLARAHALTISMFGLVILGVIYNKNNNYIIPHELQNQLITSSLKKKTNLTGKINTNVLGAISSDPESKLSKRYEFQYTDSLAGVAEKFGVQFYNLLYANVHKITNWNRIKPGTIFTIPPQELNISPSYRFNYQRIYDDYLQIWYDPLSKAIVVSGRGYRVGLNDIYNSLGNKYLEEVSPKVWLLRSNLLLRSGVSLILEKEKVKWLKLKSGKDGFVTIRGSNTDVLIDGVKVTSWDESKNDYDKNLEDGRSYILVKDNARMDVIDSEIAYLGFARPADLPYSPYGISWRMSSGKLGYAILTGEVIKSKFHHNYFGAYTYGATGMTWRGNEFYNNARYGLDPHDDSNYFLIENNKFYNNGTHGLILSKRCSFNTIRSNVSYNNGLHGIMLHELSNSNIIDNNDLYGNSDGVNLDNSSKNIVRKNKILNNKRGILADKKSLENLIENNEINQNSQYGIYLYGQANENVIRDNILTANTVGIYIKTNRNLVSNNRLLQNGDGVYLLGKASNNSLDSNTITYSERYGVYGKIFAGFSNFLSEKNLLDKNYKSDVAAYVLE</sequence>
<dbReference type="AlphaFoldDB" id="A0A1F7IJP7"/>